<feature type="active site" description="Proton acceptor" evidence="4">
    <location>
        <position position="248"/>
    </location>
</feature>
<dbReference type="Gene3D" id="1.10.10.10">
    <property type="entry name" value="Winged helix-like DNA-binding domain superfamily/Winged helix DNA-binding domain"/>
    <property type="match status" value="1"/>
</dbReference>
<dbReference type="EMBL" id="JAENJH010000001">
    <property type="protein sequence ID" value="MBK1783689.1"/>
    <property type="molecule type" value="Genomic_DNA"/>
</dbReference>
<dbReference type="InterPro" id="IPR036390">
    <property type="entry name" value="WH_DNA-bd_sf"/>
</dbReference>
<feature type="domain" description="O-methyltransferase C-terminal" evidence="5">
    <location>
        <begin position="112"/>
        <end position="321"/>
    </location>
</feature>
<accession>A0A934QQR4</accession>
<dbReference type="InterPro" id="IPR001077">
    <property type="entry name" value="COMT_C"/>
</dbReference>
<dbReference type="SUPFAM" id="SSF46785">
    <property type="entry name" value="Winged helix' DNA-binding domain"/>
    <property type="match status" value="1"/>
</dbReference>
<dbReference type="PROSITE" id="PS51683">
    <property type="entry name" value="SAM_OMT_II"/>
    <property type="match status" value="1"/>
</dbReference>
<dbReference type="Gene3D" id="1.10.287.1350">
    <property type="match status" value="1"/>
</dbReference>
<proteinExistence type="predicted"/>
<organism evidence="7 8">
    <name type="scientific">Prauserella cavernicola</name>
    <dbReference type="NCBI Taxonomy" id="2800127"/>
    <lineage>
        <taxon>Bacteria</taxon>
        <taxon>Bacillati</taxon>
        <taxon>Actinomycetota</taxon>
        <taxon>Actinomycetes</taxon>
        <taxon>Pseudonocardiales</taxon>
        <taxon>Pseudonocardiaceae</taxon>
        <taxon>Prauserella</taxon>
    </lineage>
</organism>
<evidence type="ECO:0000313" key="7">
    <source>
        <dbReference type="EMBL" id="MBK1783689.1"/>
    </source>
</evidence>
<dbReference type="GO" id="GO:0046983">
    <property type="term" value="F:protein dimerization activity"/>
    <property type="evidence" value="ECO:0007669"/>
    <property type="project" value="InterPro"/>
</dbReference>
<dbReference type="Pfam" id="PF08100">
    <property type="entry name" value="Dimerisation"/>
    <property type="match status" value="1"/>
</dbReference>
<dbReference type="AlphaFoldDB" id="A0A934QQR4"/>
<keyword evidence="2" id="KW-0808">Transferase</keyword>
<dbReference type="InterPro" id="IPR036388">
    <property type="entry name" value="WH-like_DNA-bd_sf"/>
</dbReference>
<feature type="domain" description="O-methyltransferase dimerisation" evidence="6">
    <location>
        <begin position="17"/>
        <end position="90"/>
    </location>
</feature>
<keyword evidence="3" id="KW-0949">S-adenosyl-L-methionine</keyword>
<dbReference type="Proteomes" id="UP000635245">
    <property type="component" value="Unassembled WGS sequence"/>
</dbReference>
<evidence type="ECO:0000256" key="1">
    <source>
        <dbReference type="ARBA" id="ARBA00022603"/>
    </source>
</evidence>
<evidence type="ECO:0000256" key="2">
    <source>
        <dbReference type="ARBA" id="ARBA00022679"/>
    </source>
</evidence>
<name>A0A934QQR4_9PSEU</name>
<evidence type="ECO:0000259" key="5">
    <source>
        <dbReference type="Pfam" id="PF00891"/>
    </source>
</evidence>
<dbReference type="GO" id="GO:0008171">
    <property type="term" value="F:O-methyltransferase activity"/>
    <property type="evidence" value="ECO:0007669"/>
    <property type="project" value="InterPro"/>
</dbReference>
<dbReference type="PANTHER" id="PTHR43712:SF2">
    <property type="entry name" value="O-METHYLTRANSFERASE CICE"/>
    <property type="match status" value="1"/>
</dbReference>
<dbReference type="Gene3D" id="3.40.50.150">
    <property type="entry name" value="Vaccinia Virus protein VP39"/>
    <property type="match status" value="1"/>
</dbReference>
<protein>
    <submittedName>
        <fullName evidence="7">Methyltransferase</fullName>
    </submittedName>
</protein>
<dbReference type="Pfam" id="PF00891">
    <property type="entry name" value="Methyltransf_2"/>
    <property type="match status" value="1"/>
</dbReference>
<comment type="caution">
    <text evidence="7">The sequence shown here is derived from an EMBL/GenBank/DDBJ whole genome shotgun (WGS) entry which is preliminary data.</text>
</comment>
<reference evidence="7" key="1">
    <citation type="submission" date="2020-12" db="EMBL/GenBank/DDBJ databases">
        <title>Prauserella sp. ASG 168, a novel actinomycete isolated from cave rock.</title>
        <authorList>
            <person name="Suriyachadkun C."/>
        </authorList>
    </citation>
    <scope>NUCLEOTIDE SEQUENCE</scope>
    <source>
        <strain evidence="7">ASG 168</strain>
    </source>
</reference>
<evidence type="ECO:0000259" key="6">
    <source>
        <dbReference type="Pfam" id="PF08100"/>
    </source>
</evidence>
<dbReference type="PANTHER" id="PTHR43712">
    <property type="entry name" value="PUTATIVE (AFU_ORTHOLOGUE AFUA_4G14580)-RELATED"/>
    <property type="match status" value="1"/>
</dbReference>
<evidence type="ECO:0000256" key="4">
    <source>
        <dbReference type="PIRSR" id="PIRSR005739-1"/>
    </source>
</evidence>
<dbReference type="GO" id="GO:0032259">
    <property type="term" value="P:methylation"/>
    <property type="evidence" value="ECO:0007669"/>
    <property type="project" value="UniProtKB-KW"/>
</dbReference>
<keyword evidence="1 7" id="KW-0489">Methyltransferase</keyword>
<dbReference type="SUPFAM" id="SSF53335">
    <property type="entry name" value="S-adenosyl-L-methionine-dependent methyltransferases"/>
    <property type="match status" value="1"/>
</dbReference>
<dbReference type="CDD" id="cd02440">
    <property type="entry name" value="AdoMet_MTases"/>
    <property type="match status" value="1"/>
</dbReference>
<sequence>MSDEATGEELLRLRRQVFGMMSTQVISVALRLDLVEAIGDGTRSPGELAEPAGIPEENLLRLLRALAGLGVCAESGDGFSLTPAGRHLLRDHPRSVHALARMFSDPVMLAGWRHLEQSLRTGETSFETEFGTSFFDHLADSPELSALFNASMSQGTRVVAGALPSAYDFGNFHTIVDVGGGDGTLLSAVLQAHPAPRGVVFDTEPGAREAAANLERQGLTDRVSIELGDFFEGVPAGADAYLLKSIIHDWDDERAATILRHCRTALGAGGRVLIVEPVLPELVPPGSVEGFYLSDLNMLVNVGGRERTRADFEHLCGSAGLSLLAVHELHGGTGFQLLEATQS</sequence>
<dbReference type="InterPro" id="IPR012967">
    <property type="entry name" value="COMT_dimerisation"/>
</dbReference>
<dbReference type="InterPro" id="IPR029063">
    <property type="entry name" value="SAM-dependent_MTases_sf"/>
</dbReference>
<dbReference type="RefSeq" id="WP_200315192.1">
    <property type="nucleotide sequence ID" value="NZ_JAENJH010000001.1"/>
</dbReference>
<keyword evidence="8" id="KW-1185">Reference proteome</keyword>
<dbReference type="PIRSF" id="PIRSF005739">
    <property type="entry name" value="O-mtase"/>
    <property type="match status" value="1"/>
</dbReference>
<evidence type="ECO:0000256" key="3">
    <source>
        <dbReference type="ARBA" id="ARBA00022691"/>
    </source>
</evidence>
<gene>
    <name evidence="7" type="ORF">JHE00_05060</name>
</gene>
<dbReference type="InterPro" id="IPR016461">
    <property type="entry name" value="COMT-like"/>
</dbReference>
<evidence type="ECO:0000313" key="8">
    <source>
        <dbReference type="Proteomes" id="UP000635245"/>
    </source>
</evidence>